<keyword evidence="4" id="KW-0472">Membrane</keyword>
<comment type="caution">
    <text evidence="8">The sequence shown here is derived from an EMBL/GenBank/DDBJ whole genome shotgun (WGS) entry which is preliminary data.</text>
</comment>
<feature type="domain" description="Bacterial surface antigen (D15)" evidence="7">
    <location>
        <begin position="654"/>
        <end position="810"/>
    </location>
</feature>
<organism evidence="8 9">
    <name type="scientific">Polaribacter porphyrae</name>
    <dbReference type="NCBI Taxonomy" id="1137780"/>
    <lineage>
        <taxon>Bacteria</taxon>
        <taxon>Pseudomonadati</taxon>
        <taxon>Bacteroidota</taxon>
        <taxon>Flavobacteriia</taxon>
        <taxon>Flavobacteriales</taxon>
        <taxon>Flavobacteriaceae</taxon>
    </lineage>
</organism>
<accession>A0A2S7WSD1</accession>
<dbReference type="OrthoDB" id="9814535at2"/>
<dbReference type="PROSITE" id="PS51257">
    <property type="entry name" value="PROKAR_LIPOPROTEIN"/>
    <property type="match status" value="1"/>
</dbReference>
<dbReference type="RefSeq" id="WP_105017103.1">
    <property type="nucleotide sequence ID" value="NZ_MSCN01000001.1"/>
</dbReference>
<keyword evidence="5" id="KW-0998">Cell outer membrane</keyword>
<proteinExistence type="predicted"/>
<dbReference type="InterPro" id="IPR000184">
    <property type="entry name" value="Bac_surfAg_D15"/>
</dbReference>
<keyword evidence="2" id="KW-0812">Transmembrane</keyword>
<dbReference type="Gene3D" id="2.40.160.50">
    <property type="entry name" value="membrane protein fhac: a member of the omp85/tpsb transporter family"/>
    <property type="match status" value="1"/>
</dbReference>
<dbReference type="PANTHER" id="PTHR12815">
    <property type="entry name" value="SORTING AND ASSEMBLY MACHINERY SAMM50 PROTEIN FAMILY MEMBER"/>
    <property type="match status" value="1"/>
</dbReference>
<evidence type="ECO:0000313" key="8">
    <source>
        <dbReference type="EMBL" id="PQJ80500.1"/>
    </source>
</evidence>
<sequence length="837" mass="96235">MKKYTTYFLLIVFFASCNSTKHVADGDFMLTKNIILLDSVKTSGRDLQKYILQKRNSRLLGLPLGLYIHNLGNHDKPKTPKEWAKENPNSYKFVKNIFSEKQSIAYANSFINLNKWLLNYESPQIVSKLKVKKTRDNLWAYYKNQGYFKSSVSTEIERDSINKKAIVKYIINKGKPTTLDTINIKIESPVLDSIYKNSNLKTLLKKGNQYKDQTFRNEASNVVKLFRNNGIYNFTESALGFYIYLDSTRTDNKVNVDFIMSANKLEEKDGKYNEKPYKVHTIKEVNVYTDYSFTKIGEPYRDTLRYKGINFLAHDKVKYNPKYLSQSIFLIKDDVYKDTLRNLTRTHLKSLQNFKTTNINFSSFSDDESELKMDIRLAPIEKYTIGFETELTHSNIRNIGTSAKFSITNRNTFKGAELLKLSMLGSWFNSNNGPGWEIGTDVSIEVPRFVAPFGLGKLVPKRMSPRTLFSAGFSFQKNIGLDRQTFTFLTDYKWQYNPKKTIQLEVLNVQYIKNLNVNSYFNIYSSEFETLNNVAQVYDNVNNTNTNFPLARDNTQVASSLNFIRRVAGDTGFRNSNPDEFNTSLNILNRFNIITSDFLIPVIAYSYTYNNQSNFEDNDFSFFKIRVSNSGNILGLLSKKTNANNKKTFIGIPLAQYFKTDIEYKKFWSIGTTNSVFGFRTFLGAIVTYDNSDVPFVKSYFAGGSNDIRAWQTYELGPGRRNSGLEFNTGSFKFLTSAEYRFDVISRLKGALFIDAGNIWDISGSSFVENDAKLNSLSSLQNIAVGSGFGARLDFNFLIVRFDVGFKTYEPYLDGNKWFKNYNFTNAVYNIGINYPF</sequence>
<evidence type="ECO:0000256" key="1">
    <source>
        <dbReference type="ARBA" id="ARBA00004370"/>
    </source>
</evidence>
<dbReference type="InterPro" id="IPR039910">
    <property type="entry name" value="D15-like"/>
</dbReference>
<keyword evidence="3 6" id="KW-0732">Signal</keyword>
<name>A0A2S7WSD1_9FLAO</name>
<comment type="subcellular location">
    <subcellularLocation>
        <location evidence="1">Membrane</location>
    </subcellularLocation>
</comment>
<dbReference type="PANTHER" id="PTHR12815:SF47">
    <property type="entry name" value="TRANSLOCATION AND ASSEMBLY MODULE SUBUNIT TAMA"/>
    <property type="match status" value="1"/>
</dbReference>
<evidence type="ECO:0000313" key="9">
    <source>
        <dbReference type="Proteomes" id="UP000238882"/>
    </source>
</evidence>
<dbReference type="Pfam" id="PF01103">
    <property type="entry name" value="Omp85"/>
    <property type="match status" value="1"/>
</dbReference>
<gene>
    <name evidence="8" type="ORF">BTO18_15545</name>
</gene>
<evidence type="ECO:0000256" key="6">
    <source>
        <dbReference type="SAM" id="SignalP"/>
    </source>
</evidence>
<dbReference type="AlphaFoldDB" id="A0A2S7WSD1"/>
<evidence type="ECO:0000259" key="7">
    <source>
        <dbReference type="Pfam" id="PF01103"/>
    </source>
</evidence>
<dbReference type="Gene3D" id="3.10.20.310">
    <property type="entry name" value="membrane protein fhac"/>
    <property type="match status" value="1"/>
</dbReference>
<evidence type="ECO:0000256" key="3">
    <source>
        <dbReference type="ARBA" id="ARBA00022729"/>
    </source>
</evidence>
<protein>
    <recommendedName>
        <fullName evidence="7">Bacterial surface antigen (D15) domain-containing protein</fullName>
    </recommendedName>
</protein>
<evidence type="ECO:0000256" key="2">
    <source>
        <dbReference type="ARBA" id="ARBA00022692"/>
    </source>
</evidence>
<dbReference type="GO" id="GO:0019867">
    <property type="term" value="C:outer membrane"/>
    <property type="evidence" value="ECO:0007669"/>
    <property type="project" value="InterPro"/>
</dbReference>
<reference evidence="8 9" key="1">
    <citation type="submission" date="2016-12" db="EMBL/GenBank/DDBJ databases">
        <title>Trade-off between light-utilization and light-protection in marine flavobacteria.</title>
        <authorList>
            <person name="Kumagai Y."/>
            <person name="Yoshizawa S."/>
            <person name="Kogure K."/>
            <person name="Iwasaki W."/>
        </authorList>
    </citation>
    <scope>NUCLEOTIDE SEQUENCE [LARGE SCALE GENOMIC DNA]</scope>
    <source>
        <strain evidence="8 9">NBRC 108759</strain>
    </source>
</reference>
<evidence type="ECO:0000256" key="5">
    <source>
        <dbReference type="ARBA" id="ARBA00023237"/>
    </source>
</evidence>
<dbReference type="EMBL" id="MSCN01000001">
    <property type="protein sequence ID" value="PQJ80500.1"/>
    <property type="molecule type" value="Genomic_DNA"/>
</dbReference>
<dbReference type="Proteomes" id="UP000238882">
    <property type="component" value="Unassembled WGS sequence"/>
</dbReference>
<feature type="signal peptide" evidence="6">
    <location>
        <begin position="1"/>
        <end position="24"/>
    </location>
</feature>
<evidence type="ECO:0000256" key="4">
    <source>
        <dbReference type="ARBA" id="ARBA00023136"/>
    </source>
</evidence>
<feature type="chain" id="PRO_5015541040" description="Bacterial surface antigen (D15) domain-containing protein" evidence="6">
    <location>
        <begin position="25"/>
        <end position="837"/>
    </location>
</feature>
<keyword evidence="9" id="KW-1185">Reference proteome</keyword>